<sequence length="265" mass="31153">MSGDKAIEPTAVFEDVKIKTTCNESKYKWSDRQVELLISEWAREPCLYDTSHEEYSKFDKRLNVEKRIVAALNENVTSPEERLITVGDLKKKMNGLRTYHRTLWKKRNDLGAIEENTPSWQYYDQLMFLNNHFQPRETMATLPKRKLNMEETPDADGEQSEFEYTCNVNNQGPVTKSKRLWKPTHENEVIMKSMEYCKGKNPEMLFGELVGHSLTSIKDERNREYAKLQIQQILFKCRYPETDPRKFPQLSQLQSSVEQTNSPEL</sequence>
<proteinExistence type="predicted"/>
<dbReference type="Proteomes" id="UP001152795">
    <property type="component" value="Unassembled WGS sequence"/>
</dbReference>
<dbReference type="InterPro" id="IPR006578">
    <property type="entry name" value="MADF-dom"/>
</dbReference>
<protein>
    <submittedName>
        <fullName evidence="2">Uncharacterized protein</fullName>
    </submittedName>
</protein>
<dbReference type="EMBL" id="CACRXK020000198">
    <property type="protein sequence ID" value="CAB3979443.1"/>
    <property type="molecule type" value="Genomic_DNA"/>
</dbReference>
<dbReference type="PANTHER" id="PTHR21505:SF12">
    <property type="entry name" value="MADF DOMAIN-CONTAINING PROTEIN-RELATED"/>
    <property type="match status" value="1"/>
</dbReference>
<evidence type="ECO:0000256" key="1">
    <source>
        <dbReference type="SAM" id="MobiDB-lite"/>
    </source>
</evidence>
<reference evidence="2" key="1">
    <citation type="submission" date="2020-04" db="EMBL/GenBank/DDBJ databases">
        <authorList>
            <person name="Alioto T."/>
            <person name="Alioto T."/>
            <person name="Gomez Garrido J."/>
        </authorList>
    </citation>
    <scope>NUCLEOTIDE SEQUENCE</scope>
    <source>
        <strain evidence="2">A484AB</strain>
    </source>
</reference>
<keyword evidence="3" id="KW-1185">Reference proteome</keyword>
<name>A0A7D9HBF1_PARCT</name>
<dbReference type="PROSITE" id="PS51029">
    <property type="entry name" value="MADF"/>
    <property type="match status" value="1"/>
</dbReference>
<comment type="caution">
    <text evidence="2">The sequence shown here is derived from an EMBL/GenBank/DDBJ whole genome shotgun (WGS) entry which is preliminary data.</text>
</comment>
<dbReference type="Pfam" id="PF10545">
    <property type="entry name" value="MADF_DNA_bdg"/>
    <property type="match status" value="1"/>
</dbReference>
<accession>A0A7D9HBF1</accession>
<gene>
    <name evidence="2" type="ORF">PACLA_8A038493</name>
</gene>
<dbReference type="AlphaFoldDB" id="A0A7D9HBF1"/>
<dbReference type="SMART" id="SM00595">
    <property type="entry name" value="MADF"/>
    <property type="match status" value="1"/>
</dbReference>
<feature type="region of interest" description="Disordered" evidence="1">
    <location>
        <begin position="246"/>
        <end position="265"/>
    </location>
</feature>
<organism evidence="2 3">
    <name type="scientific">Paramuricea clavata</name>
    <name type="common">Red gorgonian</name>
    <name type="synonym">Violescent sea-whip</name>
    <dbReference type="NCBI Taxonomy" id="317549"/>
    <lineage>
        <taxon>Eukaryota</taxon>
        <taxon>Metazoa</taxon>
        <taxon>Cnidaria</taxon>
        <taxon>Anthozoa</taxon>
        <taxon>Octocorallia</taxon>
        <taxon>Malacalcyonacea</taxon>
        <taxon>Plexauridae</taxon>
        <taxon>Paramuricea</taxon>
    </lineage>
</organism>
<dbReference type="OrthoDB" id="9909584at2759"/>
<dbReference type="PANTHER" id="PTHR21505">
    <property type="entry name" value="MADF DOMAIN-CONTAINING PROTEIN-RELATED"/>
    <property type="match status" value="1"/>
</dbReference>
<evidence type="ECO:0000313" key="2">
    <source>
        <dbReference type="EMBL" id="CAB3979443.1"/>
    </source>
</evidence>
<evidence type="ECO:0000313" key="3">
    <source>
        <dbReference type="Proteomes" id="UP001152795"/>
    </source>
</evidence>
<feature type="compositionally biased region" description="Polar residues" evidence="1">
    <location>
        <begin position="249"/>
        <end position="265"/>
    </location>
</feature>